<evidence type="ECO:0000256" key="1">
    <source>
        <dbReference type="ARBA" id="ARBA00022801"/>
    </source>
</evidence>
<dbReference type="CDD" id="cd17574">
    <property type="entry name" value="REC_OmpR"/>
    <property type="match status" value="1"/>
</dbReference>
<reference evidence="4 5" key="1">
    <citation type="submission" date="2021-02" db="EMBL/GenBank/DDBJ databases">
        <title>Characterization of Marinitoga sp. nov. str. BP5-C20A.</title>
        <authorList>
            <person name="Erauso G."/>
            <person name="Postec A."/>
        </authorList>
    </citation>
    <scope>NUCLEOTIDE SEQUENCE [LARGE SCALE GENOMIC DNA]</scope>
    <source>
        <strain evidence="4 5">BP5-C20A</strain>
    </source>
</reference>
<dbReference type="InterPro" id="IPR001932">
    <property type="entry name" value="PPM-type_phosphatase-like_dom"/>
</dbReference>
<keyword evidence="1" id="KW-0378">Hydrolase</keyword>
<organism evidence="4 5">
    <name type="scientific">Marinitoga aeolica</name>
    <dbReference type="NCBI Taxonomy" id="2809031"/>
    <lineage>
        <taxon>Bacteria</taxon>
        <taxon>Thermotogati</taxon>
        <taxon>Thermotogota</taxon>
        <taxon>Thermotogae</taxon>
        <taxon>Petrotogales</taxon>
        <taxon>Petrotogaceae</taxon>
        <taxon>Marinitoga</taxon>
    </lineage>
</organism>
<protein>
    <submittedName>
        <fullName evidence="4">SpoIIE family protein phosphatase</fullName>
    </submittedName>
</protein>
<dbReference type="SUPFAM" id="SSF52172">
    <property type="entry name" value="CheY-like"/>
    <property type="match status" value="1"/>
</dbReference>
<dbReference type="Proteomes" id="UP001232493">
    <property type="component" value="Chromosome"/>
</dbReference>
<dbReference type="PROSITE" id="PS50110">
    <property type="entry name" value="RESPONSE_REGULATORY"/>
    <property type="match status" value="1"/>
</dbReference>
<dbReference type="PANTHER" id="PTHR43156:SF2">
    <property type="entry name" value="STAGE II SPORULATION PROTEIN E"/>
    <property type="match status" value="1"/>
</dbReference>
<feature type="domain" description="Response regulatory" evidence="3">
    <location>
        <begin position="3"/>
        <end position="130"/>
    </location>
</feature>
<dbReference type="InterPro" id="IPR052016">
    <property type="entry name" value="Bact_Sigma-Reg"/>
</dbReference>
<evidence type="ECO:0000313" key="4">
    <source>
        <dbReference type="EMBL" id="WGS63987.1"/>
    </source>
</evidence>
<proteinExistence type="predicted"/>
<dbReference type="EMBL" id="CP069362">
    <property type="protein sequence ID" value="WGS63987.1"/>
    <property type="molecule type" value="Genomic_DNA"/>
</dbReference>
<evidence type="ECO:0000313" key="5">
    <source>
        <dbReference type="Proteomes" id="UP001232493"/>
    </source>
</evidence>
<dbReference type="Gene3D" id="3.40.50.2300">
    <property type="match status" value="1"/>
</dbReference>
<dbReference type="InterPro" id="IPR001789">
    <property type="entry name" value="Sig_transdc_resp-reg_receiver"/>
</dbReference>
<dbReference type="Pfam" id="PF07228">
    <property type="entry name" value="SpoIIE"/>
    <property type="match status" value="1"/>
</dbReference>
<dbReference type="SMART" id="SM00448">
    <property type="entry name" value="REC"/>
    <property type="match status" value="1"/>
</dbReference>
<gene>
    <name evidence="4" type="ORF">JRV97_06295</name>
</gene>
<keyword evidence="5" id="KW-1185">Reference proteome</keyword>
<dbReference type="Pfam" id="PF00072">
    <property type="entry name" value="Response_reg"/>
    <property type="match status" value="1"/>
</dbReference>
<dbReference type="InterPro" id="IPR036457">
    <property type="entry name" value="PPM-type-like_dom_sf"/>
</dbReference>
<evidence type="ECO:0000259" key="3">
    <source>
        <dbReference type="PROSITE" id="PS50110"/>
    </source>
</evidence>
<name>A0ABY8PMY1_9BACT</name>
<accession>A0ABY8PMY1</accession>
<dbReference type="InterPro" id="IPR011006">
    <property type="entry name" value="CheY-like_superfamily"/>
</dbReference>
<dbReference type="SMART" id="SM00331">
    <property type="entry name" value="PP2C_SIG"/>
    <property type="match status" value="1"/>
</dbReference>
<dbReference type="Gene3D" id="3.60.40.10">
    <property type="entry name" value="PPM-type phosphatase domain"/>
    <property type="match status" value="1"/>
</dbReference>
<evidence type="ECO:0000256" key="2">
    <source>
        <dbReference type="PROSITE-ProRule" id="PRU00169"/>
    </source>
</evidence>
<dbReference type="RefSeq" id="WP_280997300.1">
    <property type="nucleotide sequence ID" value="NZ_CP069362.1"/>
</dbReference>
<dbReference type="SUPFAM" id="SSF81606">
    <property type="entry name" value="PP2C-like"/>
    <property type="match status" value="1"/>
</dbReference>
<dbReference type="PANTHER" id="PTHR43156">
    <property type="entry name" value="STAGE II SPORULATION PROTEIN E-RELATED"/>
    <property type="match status" value="1"/>
</dbReference>
<sequence>MIKILIIDENEDHRYFLKYLFSNENEILKALEFNEEFKVYEAKNGLEGIKMAQLYEPNVVILEEKLPEMSGIKVCERLKLIKRDFDIPIIFFTAVNDLNTKERAFQIGASDYIVKPAHPYEILIRVKKHLDFYNTQKKLKQTLENYEKDLKIARNVQKNLLPKIKKINNIVFDYIYISSHNTSGDMLEIIPMTSNKIFAYIYDISGHGVTSALLSIIVKQEIDRIINNDKLTDLKEIILKLEESVKEYFFDGRYFTGIFSIISENNIEYVNLAHREVIFLKNNNIEYDNRTDFPLGVGLINENNINIFKREIDKDTFVIFYTDGILDMTNFTEKELHNIMVEKEYKNIKEIIDTLKEEISNHLDWNFPNDDITVLALKQEE</sequence>
<comment type="caution">
    <text evidence="2">Lacks conserved residue(s) required for the propagation of feature annotation.</text>
</comment>